<evidence type="ECO:0000313" key="2">
    <source>
        <dbReference type="Proteomes" id="UP000215633"/>
    </source>
</evidence>
<accession>A0A261VRT8</accession>
<proteinExistence type="predicted"/>
<dbReference type="Gene3D" id="1.10.510.10">
    <property type="entry name" value="Transferase(Phosphotransferase) domain 1"/>
    <property type="match status" value="1"/>
</dbReference>
<evidence type="ECO:0000313" key="1">
    <source>
        <dbReference type="EMBL" id="OZI76815.1"/>
    </source>
</evidence>
<protein>
    <recommendedName>
        <fullName evidence="3">3'-kinase</fullName>
    </recommendedName>
</protein>
<name>A0A261VRT8_9BORD</name>
<gene>
    <name evidence="1" type="ORF">CAL24_15005</name>
</gene>
<dbReference type="GO" id="GO:0019748">
    <property type="term" value="P:secondary metabolic process"/>
    <property type="evidence" value="ECO:0007669"/>
    <property type="project" value="InterPro"/>
</dbReference>
<dbReference type="Proteomes" id="UP000215633">
    <property type="component" value="Unassembled WGS sequence"/>
</dbReference>
<dbReference type="SUPFAM" id="SSF56112">
    <property type="entry name" value="Protein kinase-like (PK-like)"/>
    <property type="match status" value="1"/>
</dbReference>
<dbReference type="GO" id="GO:0016773">
    <property type="term" value="F:phosphotransferase activity, alcohol group as acceptor"/>
    <property type="evidence" value="ECO:0007669"/>
    <property type="project" value="InterPro"/>
</dbReference>
<sequence>MFDRYLRQWGLEPDGAPIRTATSRLLPVRQGAAAAMLKIARVEEERRGARVLAWWAGEGAARVLAQDGDALLMERAQGPGSLAAMARRGADDPEATRILCGAVARLHARRGRPPPGLVPLDDWFRDLWLAAERHGGVLRDSARHARALLAEPRQPGVLHGDIHHGNVLDFGARGWLAIDPKGLHGERGFDYANLFCNPSRRTALARGRFERRLDIVAAASGIEPRRLLQWVLAWAGLSAVWMLQDDADPAGTLQVAARAAAALAV</sequence>
<dbReference type="InterPro" id="IPR011009">
    <property type="entry name" value="Kinase-like_dom_sf"/>
</dbReference>
<dbReference type="Pfam" id="PF04655">
    <property type="entry name" value="APH_6_hur"/>
    <property type="match status" value="1"/>
</dbReference>
<comment type="caution">
    <text evidence="1">The sequence shown here is derived from an EMBL/GenBank/DDBJ whole genome shotgun (WGS) entry which is preliminary data.</text>
</comment>
<dbReference type="AlphaFoldDB" id="A0A261VRT8"/>
<dbReference type="EMBL" id="NEVT01000006">
    <property type="protein sequence ID" value="OZI76815.1"/>
    <property type="molecule type" value="Genomic_DNA"/>
</dbReference>
<keyword evidence="2" id="KW-1185">Reference proteome</keyword>
<dbReference type="InterPro" id="IPR006748">
    <property type="entry name" value="NH2Glyco/OHUrea_AB-resist_kin"/>
</dbReference>
<reference evidence="2" key="1">
    <citation type="submission" date="2017-05" db="EMBL/GenBank/DDBJ databases">
        <title>Complete and WGS of Bordetella genogroups.</title>
        <authorList>
            <person name="Spilker T."/>
            <person name="Lipuma J."/>
        </authorList>
    </citation>
    <scope>NUCLEOTIDE SEQUENCE [LARGE SCALE GENOMIC DNA]</scope>
    <source>
        <strain evidence="2">AU8256</strain>
    </source>
</reference>
<organism evidence="1 2">
    <name type="scientific">Bordetella genomosp. 2</name>
    <dbReference type="NCBI Taxonomy" id="1983456"/>
    <lineage>
        <taxon>Bacteria</taxon>
        <taxon>Pseudomonadati</taxon>
        <taxon>Pseudomonadota</taxon>
        <taxon>Betaproteobacteria</taxon>
        <taxon>Burkholderiales</taxon>
        <taxon>Alcaligenaceae</taxon>
        <taxon>Bordetella</taxon>
    </lineage>
</organism>
<evidence type="ECO:0008006" key="3">
    <source>
        <dbReference type="Google" id="ProtNLM"/>
    </source>
</evidence>